<comment type="similarity">
    <text evidence="2">Belongs to the TACO1 family.</text>
</comment>
<proteinExistence type="inferred from homology"/>
<dbReference type="Pfam" id="PF01709">
    <property type="entry name" value="Transcrip_reg"/>
    <property type="match status" value="1"/>
</dbReference>
<evidence type="ECO:0000259" key="10">
    <source>
        <dbReference type="Pfam" id="PF01709"/>
    </source>
</evidence>
<dbReference type="PANTHER" id="PTHR12532:SF0">
    <property type="entry name" value="TRANSLATIONAL ACTIVATOR OF CYTOCHROME C OXIDASE 1"/>
    <property type="match status" value="1"/>
</dbReference>
<feature type="domain" description="TACO1/YebC-like N-terminal" evidence="11">
    <location>
        <begin position="67"/>
        <end position="136"/>
    </location>
</feature>
<comment type="caution">
    <text evidence="12">The sequence shown here is derived from an EMBL/GenBank/DDBJ whole genome shotgun (WGS) entry which is preliminary data.</text>
</comment>
<evidence type="ECO:0000256" key="8">
    <source>
        <dbReference type="ARBA" id="ARBA00073666"/>
    </source>
</evidence>
<dbReference type="InterPro" id="IPR026564">
    <property type="entry name" value="Transcrip_reg_TACO1-like_dom3"/>
</dbReference>
<dbReference type="Gene3D" id="3.30.70.980">
    <property type="match status" value="2"/>
</dbReference>
<comment type="subcellular location">
    <subcellularLocation>
        <location evidence="1">Mitochondrion</location>
    </subcellularLocation>
</comment>
<evidence type="ECO:0000256" key="3">
    <source>
        <dbReference type="ARBA" id="ARBA00022845"/>
    </source>
</evidence>
<evidence type="ECO:0000313" key="12">
    <source>
        <dbReference type="EMBL" id="DBA22145.1"/>
    </source>
</evidence>
<accession>A0AAV3AAZ4</accession>
<dbReference type="InterPro" id="IPR017856">
    <property type="entry name" value="Integrase-like_N"/>
</dbReference>
<protein>
    <recommendedName>
        <fullName evidence="8">Translational activator of cytochrome c oxidase 1</fullName>
    </recommendedName>
    <alternativeName>
        <fullName evidence="9">Coiled-coil domain-containing protein 44</fullName>
    </alternativeName>
</protein>
<dbReference type="SUPFAM" id="SSF75625">
    <property type="entry name" value="YebC-like"/>
    <property type="match status" value="1"/>
</dbReference>
<sequence length="305" mass="33724">MPAALHSLGFPSSTMALVLGRICSSYRTTLWRSLLGCQEALDRFSCSSVLVKGSSIHTSSLMFAGHNKWSKVKHIKGPKDAERSRLFARLSMMIKVAVREGGPNPDMNTPLYNLIEQCRQRNMPKASIETAIKGAEKSKATSYALYQARGPGGASLLIELHTDNTNRTFADLKGILIKNGGTTTDGARHCYSRKGVVTVQPYDKDGTPVSMEQALEFAIQAGAEDVQESQDEEDKDVYKFICEVPSLRDVRSELLNLGMVPISSSPEYLPIITVQVSDSDKEQLFHLLELINNQPEVLRVYDNIE</sequence>
<keyword evidence="3" id="KW-0810">Translation regulation</keyword>
<gene>
    <name evidence="12" type="ORF">GDO54_013207</name>
</gene>
<comment type="function">
    <text evidence="7">Acts as a translational activator of mitochondrially-encoded cytochrome c oxidase 1.</text>
</comment>
<name>A0AAV3AAZ4_PYXAD</name>
<reference evidence="12" key="1">
    <citation type="thesis" date="2020" institute="ProQuest LLC" country="789 East Eisenhower Parkway, Ann Arbor, MI, USA">
        <title>Comparative Genomics and Chromosome Evolution.</title>
        <authorList>
            <person name="Mudd A.B."/>
        </authorList>
    </citation>
    <scope>NUCLEOTIDE SEQUENCE</scope>
    <source>
        <strain evidence="12">1538</strain>
        <tissue evidence="12">Blood</tissue>
    </source>
</reference>
<dbReference type="AlphaFoldDB" id="A0AAV3AAZ4"/>
<dbReference type="PANTHER" id="PTHR12532">
    <property type="entry name" value="TRANSLATIONAL ACTIVATOR OF CYTOCHROME C OXIDASE 1"/>
    <property type="match status" value="1"/>
</dbReference>
<dbReference type="EMBL" id="DYDO01000006">
    <property type="protein sequence ID" value="DBA22145.1"/>
    <property type="molecule type" value="Genomic_DNA"/>
</dbReference>
<dbReference type="GO" id="GO:0005739">
    <property type="term" value="C:mitochondrion"/>
    <property type="evidence" value="ECO:0007669"/>
    <property type="project" value="UniProtKB-SubCell"/>
</dbReference>
<evidence type="ECO:0000313" key="13">
    <source>
        <dbReference type="Proteomes" id="UP001181693"/>
    </source>
</evidence>
<evidence type="ECO:0000256" key="2">
    <source>
        <dbReference type="ARBA" id="ARBA00008724"/>
    </source>
</evidence>
<evidence type="ECO:0000256" key="7">
    <source>
        <dbReference type="ARBA" id="ARBA00053642"/>
    </source>
</evidence>
<dbReference type="InterPro" id="IPR029072">
    <property type="entry name" value="YebC-like"/>
</dbReference>
<evidence type="ECO:0000256" key="5">
    <source>
        <dbReference type="ARBA" id="ARBA00023128"/>
    </source>
</evidence>
<dbReference type="GO" id="GO:0006417">
    <property type="term" value="P:regulation of translation"/>
    <property type="evidence" value="ECO:0007669"/>
    <property type="project" value="UniProtKB-KW"/>
</dbReference>
<evidence type="ECO:0000256" key="9">
    <source>
        <dbReference type="ARBA" id="ARBA00075676"/>
    </source>
</evidence>
<dbReference type="FunFam" id="3.30.70.980:FF:000008">
    <property type="entry name" value="Translational activator of cytochrome c oxidase 1"/>
    <property type="match status" value="1"/>
</dbReference>
<evidence type="ECO:0000256" key="6">
    <source>
        <dbReference type="ARBA" id="ARBA00023159"/>
    </source>
</evidence>
<dbReference type="InterPro" id="IPR049083">
    <property type="entry name" value="TACO1_YebC_N"/>
</dbReference>
<evidence type="ECO:0000256" key="1">
    <source>
        <dbReference type="ARBA" id="ARBA00004173"/>
    </source>
</evidence>
<dbReference type="Pfam" id="PF20772">
    <property type="entry name" value="TACO1_YebC_N"/>
    <property type="match status" value="1"/>
</dbReference>
<dbReference type="Proteomes" id="UP001181693">
    <property type="component" value="Unassembled WGS sequence"/>
</dbReference>
<dbReference type="FunFam" id="1.10.10.200:FF:000002">
    <property type="entry name" value="Probable transcriptional regulatory protein CLM62_37755"/>
    <property type="match status" value="1"/>
</dbReference>
<keyword evidence="6" id="KW-0010">Activator</keyword>
<dbReference type="Gene3D" id="1.10.10.200">
    <property type="match status" value="1"/>
</dbReference>
<evidence type="ECO:0000259" key="11">
    <source>
        <dbReference type="Pfam" id="PF20772"/>
    </source>
</evidence>
<feature type="domain" description="TACO1/YebC-like second and third" evidence="10">
    <location>
        <begin position="145"/>
        <end position="304"/>
    </location>
</feature>
<dbReference type="InterPro" id="IPR002876">
    <property type="entry name" value="Transcrip_reg_TACO1-like"/>
</dbReference>
<keyword evidence="5" id="KW-0496">Mitochondrion</keyword>
<organism evidence="12 13">
    <name type="scientific">Pyxicephalus adspersus</name>
    <name type="common">African bullfrog</name>
    <dbReference type="NCBI Taxonomy" id="30357"/>
    <lineage>
        <taxon>Eukaryota</taxon>
        <taxon>Metazoa</taxon>
        <taxon>Chordata</taxon>
        <taxon>Craniata</taxon>
        <taxon>Vertebrata</taxon>
        <taxon>Euteleostomi</taxon>
        <taxon>Amphibia</taxon>
        <taxon>Batrachia</taxon>
        <taxon>Anura</taxon>
        <taxon>Neobatrachia</taxon>
        <taxon>Ranoidea</taxon>
        <taxon>Pyxicephalidae</taxon>
        <taxon>Pyxicephalinae</taxon>
        <taxon>Pyxicephalus</taxon>
    </lineage>
</organism>
<dbReference type="InterPro" id="IPR048300">
    <property type="entry name" value="TACO1_YebC-like_2nd/3rd_dom"/>
</dbReference>
<keyword evidence="4" id="KW-0175">Coiled coil</keyword>
<keyword evidence="13" id="KW-1185">Reference proteome</keyword>
<evidence type="ECO:0000256" key="4">
    <source>
        <dbReference type="ARBA" id="ARBA00023054"/>
    </source>
</evidence>